<organism evidence="1 2">
    <name type="scientific">Myriangium duriaei CBS 260.36</name>
    <dbReference type="NCBI Taxonomy" id="1168546"/>
    <lineage>
        <taxon>Eukaryota</taxon>
        <taxon>Fungi</taxon>
        <taxon>Dikarya</taxon>
        <taxon>Ascomycota</taxon>
        <taxon>Pezizomycotina</taxon>
        <taxon>Dothideomycetes</taxon>
        <taxon>Dothideomycetidae</taxon>
        <taxon>Myriangiales</taxon>
        <taxon>Myriangiaceae</taxon>
        <taxon>Myriangium</taxon>
    </lineage>
</organism>
<dbReference type="OrthoDB" id="185373at2759"/>
<gene>
    <name evidence="1" type="ORF">K461DRAFT_313043</name>
</gene>
<dbReference type="Proteomes" id="UP000799439">
    <property type="component" value="Unassembled WGS sequence"/>
</dbReference>
<sequence length="484" mass="54370">MQTVWSRAAQVRASCRCASCTTKTSVTRHSATTASKRPTKYLTTSTLLYSGIFAVAATTDALVKEHRRQRWDDAIANAKEGVEQVQTRLEGLEGTRIFEEAESYQRRSENLESFLDEEDAAYEEPHRIPRGQTWPESSGNDFEQGNFAPQSAWASPQYQARWKARAWTPKKIHLTELAIDKLTLRILLQLDKQDLQDVVLDSFSEDFRRLISRPRRKLESLLGLVNRRIRETKAIDPKEDETAFAEIPGVITRYRQDINSHYLDTAAAVEKSVMRTFNRHSAGHLSNTQLVLDTLHSLVTSSAPPSLGTFNQMIEGFSKKLLDPSITQNVINAMRGCSTRINETTLISILEHYIRTNHYARFCYHVELMQGMHGGLSLARPDIWITEKSQERLVPTVHIRNNNKIIVQKPVANPVVFSTLIQGVLHFEGFDAALDMCQSMGRDGWGLSMKGLTPLLREHQAAATELAVGSAGANIGGRGDPVRS</sequence>
<evidence type="ECO:0000313" key="2">
    <source>
        <dbReference type="Proteomes" id="UP000799439"/>
    </source>
</evidence>
<keyword evidence="2" id="KW-1185">Reference proteome</keyword>
<protein>
    <submittedName>
        <fullName evidence="1">Uncharacterized protein</fullName>
    </submittedName>
</protein>
<comment type="caution">
    <text evidence="1">The sequence shown here is derived from an EMBL/GenBank/DDBJ whole genome shotgun (WGS) entry which is preliminary data.</text>
</comment>
<reference evidence="1" key="1">
    <citation type="journal article" date="2020" name="Stud. Mycol.">
        <title>101 Dothideomycetes genomes: a test case for predicting lifestyles and emergence of pathogens.</title>
        <authorList>
            <person name="Haridas S."/>
            <person name="Albert R."/>
            <person name="Binder M."/>
            <person name="Bloem J."/>
            <person name="Labutti K."/>
            <person name="Salamov A."/>
            <person name="Andreopoulos B."/>
            <person name="Baker S."/>
            <person name="Barry K."/>
            <person name="Bills G."/>
            <person name="Bluhm B."/>
            <person name="Cannon C."/>
            <person name="Castanera R."/>
            <person name="Culley D."/>
            <person name="Daum C."/>
            <person name="Ezra D."/>
            <person name="Gonzalez J."/>
            <person name="Henrissat B."/>
            <person name="Kuo A."/>
            <person name="Liang C."/>
            <person name="Lipzen A."/>
            <person name="Lutzoni F."/>
            <person name="Magnuson J."/>
            <person name="Mondo S."/>
            <person name="Nolan M."/>
            <person name="Ohm R."/>
            <person name="Pangilinan J."/>
            <person name="Park H.-J."/>
            <person name="Ramirez L."/>
            <person name="Alfaro M."/>
            <person name="Sun H."/>
            <person name="Tritt A."/>
            <person name="Yoshinaga Y."/>
            <person name="Zwiers L.-H."/>
            <person name="Turgeon B."/>
            <person name="Goodwin S."/>
            <person name="Spatafora J."/>
            <person name="Crous P."/>
            <person name="Grigoriev I."/>
        </authorList>
    </citation>
    <scope>NUCLEOTIDE SEQUENCE</scope>
    <source>
        <strain evidence="1">CBS 260.36</strain>
    </source>
</reference>
<dbReference type="AlphaFoldDB" id="A0A9P4J2M6"/>
<proteinExistence type="predicted"/>
<accession>A0A9P4J2M6</accession>
<dbReference type="EMBL" id="ML996086">
    <property type="protein sequence ID" value="KAF2152312.1"/>
    <property type="molecule type" value="Genomic_DNA"/>
</dbReference>
<name>A0A9P4J2M6_9PEZI</name>
<evidence type="ECO:0000313" key="1">
    <source>
        <dbReference type="EMBL" id="KAF2152312.1"/>
    </source>
</evidence>